<dbReference type="GO" id="GO:0043565">
    <property type="term" value="F:sequence-specific DNA binding"/>
    <property type="evidence" value="ECO:0007669"/>
    <property type="project" value="UniProtKB-ARBA"/>
</dbReference>
<reference evidence="9 10" key="1">
    <citation type="submission" date="2020-08" db="EMBL/GenBank/DDBJ databases">
        <title>Plant Genome Project.</title>
        <authorList>
            <person name="Zhang R.-G."/>
        </authorList>
    </citation>
    <scope>NUCLEOTIDE SEQUENCE [LARGE SCALE GENOMIC DNA]</scope>
    <source>
        <tissue evidence="9">Rhizome</tissue>
    </source>
</reference>
<evidence type="ECO:0000256" key="2">
    <source>
        <dbReference type="ARBA" id="ARBA00022737"/>
    </source>
</evidence>
<evidence type="ECO:0000313" key="9">
    <source>
        <dbReference type="EMBL" id="KAG6498589.1"/>
    </source>
</evidence>
<dbReference type="InterPro" id="IPR001005">
    <property type="entry name" value="SANT/Myb"/>
</dbReference>
<evidence type="ECO:0000256" key="4">
    <source>
        <dbReference type="ARBA" id="ARBA00023125"/>
    </source>
</evidence>
<keyword evidence="5" id="KW-0804">Transcription</keyword>
<evidence type="ECO:0000256" key="3">
    <source>
        <dbReference type="ARBA" id="ARBA00023015"/>
    </source>
</evidence>
<keyword evidence="4" id="KW-0238">DNA-binding</keyword>
<dbReference type="GO" id="GO:0006950">
    <property type="term" value="P:response to stress"/>
    <property type="evidence" value="ECO:0007669"/>
    <property type="project" value="UniProtKB-ARBA"/>
</dbReference>
<dbReference type="FunFam" id="1.10.10.60:FF:000121">
    <property type="entry name" value="Myb transcription factor"/>
    <property type="match status" value="1"/>
</dbReference>
<dbReference type="PROSITE" id="PS51294">
    <property type="entry name" value="HTH_MYB"/>
    <property type="match status" value="2"/>
</dbReference>
<accession>A0A8J5G9Q8</accession>
<dbReference type="OrthoDB" id="2143914at2759"/>
<keyword evidence="3" id="KW-0805">Transcription regulation</keyword>
<name>A0A8J5G9Q8_ZINOF</name>
<feature type="domain" description="Myb-like" evidence="7">
    <location>
        <begin position="9"/>
        <end position="61"/>
    </location>
</feature>
<sequence length="289" mass="32115">MGRAPCCVKVGMKKGRWTAEEDEILIKYIASNGEGSWRSLPKNAGLLRCGKSCRLRWINYLRSDLKRGNITKEEEEIILKLHATLGNRWSLIAGHLPGRTDNEIKNYWNSHLSRRIHSYRRISSVAIDLSKLLGGGRTRKSAMKKIRSTTTATSTTGNVDVYGQTAPVIAAASPIVSLGQNEEAQSVVIDPADSNQASNAAAAAAAVDLDLELEKIIEDMIYSIDPERKSDEGASLVPAPDQVEYYCGSSEVQQDELLMDWNWESIEAKLWDESGEMGPWTMQWDSEEI</sequence>
<evidence type="ECO:0000256" key="6">
    <source>
        <dbReference type="ARBA" id="ARBA00023242"/>
    </source>
</evidence>
<keyword evidence="2" id="KW-0677">Repeat</keyword>
<organism evidence="9 10">
    <name type="scientific">Zingiber officinale</name>
    <name type="common">Ginger</name>
    <name type="synonym">Amomum zingiber</name>
    <dbReference type="NCBI Taxonomy" id="94328"/>
    <lineage>
        <taxon>Eukaryota</taxon>
        <taxon>Viridiplantae</taxon>
        <taxon>Streptophyta</taxon>
        <taxon>Embryophyta</taxon>
        <taxon>Tracheophyta</taxon>
        <taxon>Spermatophyta</taxon>
        <taxon>Magnoliopsida</taxon>
        <taxon>Liliopsida</taxon>
        <taxon>Zingiberales</taxon>
        <taxon>Zingiberaceae</taxon>
        <taxon>Zingiber</taxon>
    </lineage>
</organism>
<dbReference type="FunFam" id="1.10.10.60:FF:000231">
    <property type="entry name" value="Myb transcription factor"/>
    <property type="match status" value="1"/>
</dbReference>
<dbReference type="SMART" id="SM00717">
    <property type="entry name" value="SANT"/>
    <property type="match status" value="2"/>
</dbReference>
<dbReference type="Pfam" id="PF00249">
    <property type="entry name" value="Myb_DNA-binding"/>
    <property type="match status" value="2"/>
</dbReference>
<evidence type="ECO:0000256" key="5">
    <source>
        <dbReference type="ARBA" id="ARBA00023163"/>
    </source>
</evidence>
<feature type="domain" description="HTH myb-type" evidence="8">
    <location>
        <begin position="9"/>
        <end position="61"/>
    </location>
</feature>
<keyword evidence="6" id="KW-0539">Nucleus</keyword>
<feature type="domain" description="Myb-like" evidence="7">
    <location>
        <begin position="62"/>
        <end position="112"/>
    </location>
</feature>
<dbReference type="AlphaFoldDB" id="A0A8J5G9Q8"/>
<feature type="domain" description="HTH myb-type" evidence="8">
    <location>
        <begin position="62"/>
        <end position="116"/>
    </location>
</feature>
<keyword evidence="10" id="KW-1185">Reference proteome</keyword>
<gene>
    <name evidence="9" type="ORF">ZIOFF_038309</name>
</gene>
<comment type="subcellular location">
    <subcellularLocation>
        <location evidence="1">Nucleus</location>
    </subcellularLocation>
</comment>
<protein>
    <submittedName>
        <fullName evidence="9">Uncharacterized protein</fullName>
    </submittedName>
</protein>
<dbReference type="PANTHER" id="PTHR47999">
    <property type="entry name" value="TRANSCRIPTION FACTOR MYB8-RELATED-RELATED"/>
    <property type="match status" value="1"/>
</dbReference>
<dbReference type="PROSITE" id="PS50090">
    <property type="entry name" value="MYB_LIKE"/>
    <property type="match status" value="2"/>
</dbReference>
<dbReference type="InterPro" id="IPR015495">
    <property type="entry name" value="Myb_TF_plants"/>
</dbReference>
<evidence type="ECO:0000313" key="10">
    <source>
        <dbReference type="Proteomes" id="UP000734854"/>
    </source>
</evidence>
<proteinExistence type="predicted"/>
<dbReference type="CDD" id="cd00167">
    <property type="entry name" value="SANT"/>
    <property type="match status" value="2"/>
</dbReference>
<dbReference type="GO" id="GO:0045893">
    <property type="term" value="P:positive regulation of DNA-templated transcription"/>
    <property type="evidence" value="ECO:0007669"/>
    <property type="project" value="UniProtKB-ARBA"/>
</dbReference>
<dbReference type="InterPro" id="IPR017930">
    <property type="entry name" value="Myb_dom"/>
</dbReference>
<evidence type="ECO:0000256" key="1">
    <source>
        <dbReference type="ARBA" id="ARBA00004123"/>
    </source>
</evidence>
<dbReference type="PANTHER" id="PTHR47999:SF96">
    <property type="entry name" value="TRANSCRIPTION REPRESSOR MYB6-LIKE"/>
    <property type="match status" value="1"/>
</dbReference>
<dbReference type="GO" id="GO:0005634">
    <property type="term" value="C:nucleus"/>
    <property type="evidence" value="ECO:0007669"/>
    <property type="project" value="UniProtKB-SubCell"/>
</dbReference>
<dbReference type="EMBL" id="JACMSC010000011">
    <property type="protein sequence ID" value="KAG6498589.1"/>
    <property type="molecule type" value="Genomic_DNA"/>
</dbReference>
<dbReference type="Proteomes" id="UP000734854">
    <property type="component" value="Unassembled WGS sequence"/>
</dbReference>
<evidence type="ECO:0000259" key="7">
    <source>
        <dbReference type="PROSITE" id="PS50090"/>
    </source>
</evidence>
<comment type="caution">
    <text evidence="9">The sequence shown here is derived from an EMBL/GenBank/DDBJ whole genome shotgun (WGS) entry which is preliminary data.</text>
</comment>
<dbReference type="GO" id="GO:0046148">
    <property type="term" value="P:pigment biosynthetic process"/>
    <property type="evidence" value="ECO:0007669"/>
    <property type="project" value="UniProtKB-ARBA"/>
</dbReference>
<evidence type="ECO:0000259" key="8">
    <source>
        <dbReference type="PROSITE" id="PS51294"/>
    </source>
</evidence>